<dbReference type="EMBL" id="JARLKY010000018">
    <property type="protein sequence ID" value="MEC0227217.1"/>
    <property type="molecule type" value="Genomic_DNA"/>
</dbReference>
<keyword evidence="2" id="KW-1185">Reference proteome</keyword>
<evidence type="ECO:0000313" key="1">
    <source>
        <dbReference type="EMBL" id="MEC0227217.1"/>
    </source>
</evidence>
<dbReference type="RefSeq" id="WP_326071577.1">
    <property type="nucleotide sequence ID" value="NZ_JARLKY010000018.1"/>
</dbReference>
<reference evidence="1 2" key="1">
    <citation type="submission" date="2023-03" db="EMBL/GenBank/DDBJ databases">
        <title>Bacillus Genome Sequencing.</title>
        <authorList>
            <person name="Dunlap C."/>
        </authorList>
    </citation>
    <scope>NUCLEOTIDE SEQUENCE [LARGE SCALE GENOMIC DNA]</scope>
    <source>
        <strain evidence="1 2">BD-533</strain>
    </source>
</reference>
<organism evidence="1 2">
    <name type="scientific">Paenibacillus alba</name>
    <dbReference type="NCBI Taxonomy" id="1197127"/>
    <lineage>
        <taxon>Bacteria</taxon>
        <taxon>Bacillati</taxon>
        <taxon>Bacillota</taxon>
        <taxon>Bacilli</taxon>
        <taxon>Bacillales</taxon>
        <taxon>Paenibacillaceae</taxon>
        <taxon>Paenibacillus</taxon>
    </lineage>
</organism>
<evidence type="ECO:0000313" key="2">
    <source>
        <dbReference type="Proteomes" id="UP001338137"/>
    </source>
</evidence>
<dbReference type="Proteomes" id="UP001338137">
    <property type="component" value="Unassembled WGS sequence"/>
</dbReference>
<accession>A0ABU6G1S2</accession>
<proteinExistence type="predicted"/>
<gene>
    <name evidence="1" type="ORF">P4I72_08780</name>
</gene>
<protein>
    <submittedName>
        <fullName evidence="1">Uncharacterized protein</fullName>
    </submittedName>
</protein>
<name>A0ABU6G1S2_9BACL</name>
<comment type="caution">
    <text evidence="1">The sequence shown here is derived from an EMBL/GenBank/DDBJ whole genome shotgun (WGS) entry which is preliminary data.</text>
</comment>
<sequence>MNRNQFNLPMTNNMHKNLPSQLPNLEESTVKDFNFQISDFSEQRLDQFIEWVLKKRSERKQG</sequence>